<sequence length="94" mass="10414">MNVKTTFIHGDLEEDIYISQPQRCGKIEGNRQPNELKTYRLGSSARAVEGRFSSKRRCSSACSSGITQTQVDVGTRAGHANSARILDKSRHIFS</sequence>
<name>A0AAD4V5X5_PRUDU</name>
<evidence type="ECO:0000313" key="1">
    <source>
        <dbReference type="EMBL" id="KAI5318918.1"/>
    </source>
</evidence>
<dbReference type="AlphaFoldDB" id="A0AAD4V5X5"/>
<evidence type="ECO:0000313" key="2">
    <source>
        <dbReference type="Proteomes" id="UP001054821"/>
    </source>
</evidence>
<dbReference type="Proteomes" id="UP001054821">
    <property type="component" value="Chromosome 7"/>
</dbReference>
<reference evidence="1 2" key="1">
    <citation type="journal article" date="2022" name="G3 (Bethesda)">
        <title>Whole-genome sequence and methylome profiling of the almond [Prunus dulcis (Mill.) D.A. Webb] cultivar 'Nonpareil'.</title>
        <authorList>
            <person name="D'Amico-Willman K.M."/>
            <person name="Ouma W.Z."/>
            <person name="Meulia T."/>
            <person name="Sideli G.M."/>
            <person name="Gradziel T.M."/>
            <person name="Fresnedo-Ramirez J."/>
        </authorList>
    </citation>
    <scope>NUCLEOTIDE SEQUENCE [LARGE SCALE GENOMIC DNA]</scope>
    <source>
        <strain evidence="1">Clone GOH B32 T37-40</strain>
    </source>
</reference>
<dbReference type="EMBL" id="JAJFAZ020000007">
    <property type="protein sequence ID" value="KAI5318918.1"/>
    <property type="molecule type" value="Genomic_DNA"/>
</dbReference>
<proteinExistence type="predicted"/>
<evidence type="ECO:0008006" key="3">
    <source>
        <dbReference type="Google" id="ProtNLM"/>
    </source>
</evidence>
<comment type="caution">
    <text evidence="1">The sequence shown here is derived from an EMBL/GenBank/DDBJ whole genome shotgun (WGS) entry which is preliminary data.</text>
</comment>
<organism evidence="1 2">
    <name type="scientific">Prunus dulcis</name>
    <name type="common">Almond</name>
    <name type="synonym">Amygdalus dulcis</name>
    <dbReference type="NCBI Taxonomy" id="3755"/>
    <lineage>
        <taxon>Eukaryota</taxon>
        <taxon>Viridiplantae</taxon>
        <taxon>Streptophyta</taxon>
        <taxon>Embryophyta</taxon>
        <taxon>Tracheophyta</taxon>
        <taxon>Spermatophyta</taxon>
        <taxon>Magnoliopsida</taxon>
        <taxon>eudicotyledons</taxon>
        <taxon>Gunneridae</taxon>
        <taxon>Pentapetalae</taxon>
        <taxon>rosids</taxon>
        <taxon>fabids</taxon>
        <taxon>Rosales</taxon>
        <taxon>Rosaceae</taxon>
        <taxon>Amygdaloideae</taxon>
        <taxon>Amygdaleae</taxon>
        <taxon>Prunus</taxon>
    </lineage>
</organism>
<gene>
    <name evidence="1" type="ORF">L3X38_038626</name>
</gene>
<keyword evidence="2" id="KW-1185">Reference proteome</keyword>
<protein>
    <recommendedName>
        <fullName evidence="3">Transposable element protein</fullName>
    </recommendedName>
</protein>
<accession>A0AAD4V5X5</accession>